<dbReference type="EMBL" id="BNCJ01000003">
    <property type="protein sequence ID" value="GHF45233.1"/>
    <property type="molecule type" value="Genomic_DNA"/>
</dbReference>
<dbReference type="GO" id="GO:0042597">
    <property type="term" value="C:periplasmic space"/>
    <property type="evidence" value="ECO:0007669"/>
    <property type="project" value="UniProtKB-SubCell"/>
</dbReference>
<evidence type="ECO:0000256" key="3">
    <source>
        <dbReference type="ARBA" id="ARBA00022764"/>
    </source>
</evidence>
<keyword evidence="2 4" id="KW-0732">Signal</keyword>
<keyword evidence="6" id="KW-1185">Reference proteome</keyword>
<reference evidence="5" key="1">
    <citation type="journal article" date="2014" name="Int. J. Syst. Evol. Microbiol.">
        <title>Complete genome sequence of Corynebacterium casei LMG S-19264T (=DSM 44701T), isolated from a smear-ripened cheese.</title>
        <authorList>
            <consortium name="US DOE Joint Genome Institute (JGI-PGF)"/>
            <person name="Walter F."/>
            <person name="Albersmeier A."/>
            <person name="Kalinowski J."/>
            <person name="Ruckert C."/>
        </authorList>
    </citation>
    <scope>NUCLEOTIDE SEQUENCE</scope>
    <source>
        <strain evidence="5">KCTC 42650</strain>
    </source>
</reference>
<dbReference type="Pfam" id="PF03480">
    <property type="entry name" value="DctP"/>
    <property type="match status" value="1"/>
</dbReference>
<accession>A0A8J3GWR4</accession>
<sequence length="340" mass="36714">MKRRQLLAGLAAGLAAPMIARPAFAGGIALRVADSFPATHPYSINTKKWLDLVTEKTNGEVTFSYFPAEQLAKSADLLDAAQNGIADIVYAPPLYLSDRLPLSTVVALPLVGNVSDQQKLNDAFNTLAMTMLNEVEIEPLGVTTIRSLVTAPYQIMGRKDKFETLDQLGGKKLRSSGGVQERSVHALGAVPVAIPAPDLYPALQRGTVDGALFNLPTAAGYKLQEQLTWSTSNVNLGLFPVLYVMNERKRAELPEDILKVIEDSSRAVVSDVVQAEREQIDIVAKALEANGGGLFEVGPDQFAQWDQRLTSVRDDWTGSLSAQGKGAEAVLARWSELVTV</sequence>
<gene>
    <name evidence="5" type="ORF">GCM10017056_16040</name>
</gene>
<keyword evidence="3" id="KW-0574">Periplasm</keyword>
<evidence type="ECO:0000256" key="4">
    <source>
        <dbReference type="SAM" id="SignalP"/>
    </source>
</evidence>
<dbReference type="InterPro" id="IPR038404">
    <property type="entry name" value="TRAP_DctP_sf"/>
</dbReference>
<proteinExistence type="predicted"/>
<feature type="signal peptide" evidence="4">
    <location>
        <begin position="1"/>
        <end position="25"/>
    </location>
</feature>
<dbReference type="Gene3D" id="3.40.190.170">
    <property type="entry name" value="Bacterial extracellular solute-binding protein, family 7"/>
    <property type="match status" value="1"/>
</dbReference>
<reference evidence="5" key="2">
    <citation type="submission" date="2020-09" db="EMBL/GenBank/DDBJ databases">
        <authorList>
            <person name="Sun Q."/>
            <person name="Kim S."/>
        </authorList>
    </citation>
    <scope>NUCLEOTIDE SEQUENCE</scope>
    <source>
        <strain evidence="5">KCTC 42650</strain>
    </source>
</reference>
<comment type="subcellular location">
    <subcellularLocation>
        <location evidence="1">Periplasm</location>
    </subcellularLocation>
</comment>
<dbReference type="PANTHER" id="PTHR33376:SF15">
    <property type="entry name" value="BLL6794 PROTEIN"/>
    <property type="match status" value="1"/>
</dbReference>
<dbReference type="NCBIfam" id="NF037995">
    <property type="entry name" value="TRAP_S1"/>
    <property type="match status" value="1"/>
</dbReference>
<comment type="caution">
    <text evidence="5">The sequence shown here is derived from an EMBL/GenBank/DDBJ whole genome shotgun (WGS) entry which is preliminary data.</text>
</comment>
<evidence type="ECO:0000313" key="5">
    <source>
        <dbReference type="EMBL" id="GHF45233.1"/>
    </source>
</evidence>
<dbReference type="InterPro" id="IPR018389">
    <property type="entry name" value="DctP_fam"/>
</dbReference>
<name>A0A8J3GWR4_9RHOB</name>
<dbReference type="AlphaFoldDB" id="A0A8J3GWR4"/>
<evidence type="ECO:0000256" key="2">
    <source>
        <dbReference type="ARBA" id="ARBA00022729"/>
    </source>
</evidence>
<dbReference type="RefSeq" id="WP_189679548.1">
    <property type="nucleotide sequence ID" value="NZ_BNCJ01000003.1"/>
</dbReference>
<dbReference type="GO" id="GO:0055085">
    <property type="term" value="P:transmembrane transport"/>
    <property type="evidence" value="ECO:0007669"/>
    <property type="project" value="InterPro"/>
</dbReference>
<feature type="chain" id="PRO_5035263918" evidence="4">
    <location>
        <begin position="26"/>
        <end position="340"/>
    </location>
</feature>
<dbReference type="PANTHER" id="PTHR33376">
    <property type="match status" value="1"/>
</dbReference>
<organism evidence="5 6">
    <name type="scientific">Seohaeicola zhoushanensis</name>
    <dbReference type="NCBI Taxonomy" id="1569283"/>
    <lineage>
        <taxon>Bacteria</taxon>
        <taxon>Pseudomonadati</taxon>
        <taxon>Pseudomonadota</taxon>
        <taxon>Alphaproteobacteria</taxon>
        <taxon>Rhodobacterales</taxon>
        <taxon>Roseobacteraceae</taxon>
        <taxon>Seohaeicola</taxon>
    </lineage>
</organism>
<evidence type="ECO:0000256" key="1">
    <source>
        <dbReference type="ARBA" id="ARBA00004418"/>
    </source>
</evidence>
<dbReference type="SUPFAM" id="SSF53850">
    <property type="entry name" value="Periplasmic binding protein-like II"/>
    <property type="match status" value="1"/>
</dbReference>
<evidence type="ECO:0000313" key="6">
    <source>
        <dbReference type="Proteomes" id="UP000626220"/>
    </source>
</evidence>
<protein>
    <submittedName>
        <fullName evidence="5">C4-dicarboxylate ABC transporter</fullName>
    </submittedName>
</protein>
<dbReference type="Proteomes" id="UP000626220">
    <property type="component" value="Unassembled WGS sequence"/>
</dbReference>